<accession>A0A381XZK5</accession>
<gene>
    <name evidence="2" type="ORF">METZ01_LOCUS123048</name>
</gene>
<name>A0A381XZK5_9ZZZZ</name>
<feature type="region of interest" description="Disordered" evidence="1">
    <location>
        <begin position="396"/>
        <end position="437"/>
    </location>
</feature>
<proteinExistence type="predicted"/>
<reference evidence="2" key="1">
    <citation type="submission" date="2018-05" db="EMBL/GenBank/DDBJ databases">
        <authorList>
            <person name="Lanie J.A."/>
            <person name="Ng W.-L."/>
            <person name="Kazmierczak K.M."/>
            <person name="Andrzejewski T.M."/>
            <person name="Davidsen T.M."/>
            <person name="Wayne K.J."/>
            <person name="Tettelin H."/>
            <person name="Glass J.I."/>
            <person name="Rusch D."/>
            <person name="Podicherti R."/>
            <person name="Tsui H.-C.T."/>
            <person name="Winkler M.E."/>
        </authorList>
    </citation>
    <scope>NUCLEOTIDE SEQUENCE</scope>
</reference>
<evidence type="ECO:0000256" key="1">
    <source>
        <dbReference type="SAM" id="MobiDB-lite"/>
    </source>
</evidence>
<dbReference type="EMBL" id="UINC01016955">
    <property type="protein sequence ID" value="SVA70194.1"/>
    <property type="molecule type" value="Genomic_DNA"/>
</dbReference>
<dbReference type="AlphaFoldDB" id="A0A381XZK5"/>
<protein>
    <submittedName>
        <fullName evidence="2">Uncharacterized protein</fullName>
    </submittedName>
</protein>
<sequence length="437" mass="48577">MKKIILLYLLAPLLLFSEPEDELDGSVELEEISMDGQACYDYLDSKGYEEGGNERRGKKFFIAVGIDSSGANMSQLAYIDSIQNAFIRAQMNAKTALAESLEKQLKSEIQNEFKQAFKEGKKPAIIIQEQDVEAETYEDLSTYQKMKLLMHQKLDEIISQENKDAVGQDERELEKQMEGILNQNVFRDSIEATAKSNIRGMKTLYSNLSAKPASNRTSVCNVAIWSENLVKYADAMSTGNFSKLRNLKKGKPLKEYVPTDKETLGVTFGAFMVKNEKGEMSVISFSQAGMKTSSSLSEKAAFTAAKTKAERAIIQLRSENVEVAEKIDSFEVTTEKTDGLIDVYSEENIERRQTAKTEGTLQGSKVLKRWKQNHPVTGRLVAGMVVGWSPSSADFSRDMKETLDQGPESGGSNYSATQVDAKEIESGSSMGDDEDDF</sequence>
<organism evidence="2">
    <name type="scientific">marine metagenome</name>
    <dbReference type="NCBI Taxonomy" id="408172"/>
    <lineage>
        <taxon>unclassified sequences</taxon>
        <taxon>metagenomes</taxon>
        <taxon>ecological metagenomes</taxon>
    </lineage>
</organism>
<evidence type="ECO:0000313" key="2">
    <source>
        <dbReference type="EMBL" id="SVA70194.1"/>
    </source>
</evidence>